<dbReference type="InterPro" id="IPR038607">
    <property type="entry name" value="PhoD-like_sf"/>
</dbReference>
<dbReference type="Pfam" id="PF09423">
    <property type="entry name" value="PhoD"/>
    <property type="match status" value="1"/>
</dbReference>
<dbReference type="NCBIfam" id="TIGR01409">
    <property type="entry name" value="TAT_signal_seq"/>
    <property type="match status" value="1"/>
</dbReference>
<dbReference type="Pfam" id="PF16655">
    <property type="entry name" value="PhoD_N"/>
    <property type="match status" value="1"/>
</dbReference>
<dbReference type="InterPro" id="IPR052900">
    <property type="entry name" value="Phospholipid_Metab_Enz"/>
</dbReference>
<keyword evidence="6" id="KW-1185">Reference proteome</keyword>
<gene>
    <name evidence="5" type="ORF">NLK58_11415</name>
</gene>
<evidence type="ECO:0000259" key="3">
    <source>
        <dbReference type="Pfam" id="PF09423"/>
    </source>
</evidence>
<dbReference type="EMBL" id="CP101118">
    <property type="protein sequence ID" value="WZF86976.1"/>
    <property type="molecule type" value="Genomic_DNA"/>
</dbReference>
<dbReference type="SUPFAM" id="SSF56300">
    <property type="entry name" value="Metallo-dependent phosphatases"/>
    <property type="match status" value="1"/>
</dbReference>
<reference evidence="5 6" key="1">
    <citation type="submission" date="2022-07" db="EMBL/GenBank/DDBJ databases">
        <title>A copper resistant bacterium isolated from sediment samples of deep sea hydrothermal areas.</title>
        <authorList>
            <person name="Zeng X."/>
        </authorList>
    </citation>
    <scope>NUCLEOTIDE SEQUENCE [LARGE SCALE GENOMIC DNA]</scope>
    <source>
        <strain evidence="6">CuT 6</strain>
    </source>
</reference>
<evidence type="ECO:0000256" key="1">
    <source>
        <dbReference type="ARBA" id="ARBA00022729"/>
    </source>
</evidence>
<dbReference type="InterPro" id="IPR006311">
    <property type="entry name" value="TAT_signal"/>
</dbReference>
<dbReference type="PROSITE" id="PS51318">
    <property type="entry name" value="TAT"/>
    <property type="match status" value="1"/>
</dbReference>
<dbReference type="CDD" id="cd07389">
    <property type="entry name" value="MPP_PhoD"/>
    <property type="match status" value="1"/>
</dbReference>
<feature type="domain" description="PhoD-like phosphatase metallophosphatase" evidence="3">
    <location>
        <begin position="144"/>
        <end position="543"/>
    </location>
</feature>
<dbReference type="Proteomes" id="UP001475781">
    <property type="component" value="Chromosome"/>
</dbReference>
<dbReference type="PANTHER" id="PTHR43606:SF2">
    <property type="entry name" value="ALKALINE PHOSPHATASE FAMILY PROTEIN (AFU_ORTHOLOGUE AFUA_5G03860)"/>
    <property type="match status" value="1"/>
</dbReference>
<feature type="domain" description="Phospholipase D N-terminal" evidence="4">
    <location>
        <begin position="43"/>
        <end position="133"/>
    </location>
</feature>
<dbReference type="PANTHER" id="PTHR43606">
    <property type="entry name" value="PHOSPHATASE, PUTATIVE (AFU_ORTHOLOGUE AFUA_6G08710)-RELATED"/>
    <property type="match status" value="1"/>
</dbReference>
<dbReference type="InterPro" id="IPR018946">
    <property type="entry name" value="PhoD-like_MPP"/>
</dbReference>
<dbReference type="RefSeq" id="WP_117618663.1">
    <property type="nucleotide sequence ID" value="NZ_CP101118.1"/>
</dbReference>
<dbReference type="Gene3D" id="3.60.21.70">
    <property type="entry name" value="PhoD-like phosphatase"/>
    <property type="match status" value="1"/>
</dbReference>
<dbReference type="InterPro" id="IPR019546">
    <property type="entry name" value="TAT_signal_bac_arc"/>
</dbReference>
<evidence type="ECO:0000313" key="5">
    <source>
        <dbReference type="EMBL" id="WZF86976.1"/>
    </source>
</evidence>
<evidence type="ECO:0000259" key="4">
    <source>
        <dbReference type="Pfam" id="PF16655"/>
    </source>
</evidence>
<evidence type="ECO:0000313" key="6">
    <source>
        <dbReference type="Proteomes" id="UP001475781"/>
    </source>
</evidence>
<evidence type="ECO:0000256" key="2">
    <source>
        <dbReference type="SAM" id="SignalP"/>
    </source>
</evidence>
<dbReference type="Gene3D" id="2.60.40.380">
    <property type="entry name" value="Purple acid phosphatase-like, N-terminal"/>
    <property type="match status" value="1"/>
</dbReference>
<dbReference type="PROSITE" id="PS51257">
    <property type="entry name" value="PROKAR_LIPOPROTEIN"/>
    <property type="match status" value="1"/>
</dbReference>
<feature type="signal peptide" evidence="2">
    <location>
        <begin position="1"/>
        <end position="27"/>
    </location>
</feature>
<dbReference type="InterPro" id="IPR032093">
    <property type="entry name" value="PhoD_N"/>
</dbReference>
<feature type="chain" id="PRO_5046528339" evidence="2">
    <location>
        <begin position="28"/>
        <end position="581"/>
    </location>
</feature>
<protein>
    <submittedName>
        <fullName evidence="5">Alkaline phosphatase D family protein</fullName>
    </submittedName>
</protein>
<proteinExistence type="predicted"/>
<dbReference type="InterPro" id="IPR029052">
    <property type="entry name" value="Metallo-depent_PP-like"/>
</dbReference>
<organism evidence="5 6">
    <name type="scientific">Marinobacter metalliresistant</name>
    <dbReference type="NCBI Taxonomy" id="2961995"/>
    <lineage>
        <taxon>Bacteria</taxon>
        <taxon>Pseudomonadati</taxon>
        <taxon>Pseudomonadota</taxon>
        <taxon>Gammaproteobacteria</taxon>
        <taxon>Pseudomonadales</taxon>
        <taxon>Marinobacteraceae</taxon>
        <taxon>Marinobacter</taxon>
    </lineage>
</organism>
<name>A0ABZ2VXH5_9GAMM</name>
<keyword evidence="1 2" id="KW-0732">Signal</keyword>
<accession>A0ABZ2VXH5</accession>
<sequence>MKRLTRRDFLKASAMGMGAVVVSTGLAGCVLDSSDERAISFTHGVASGDPLADGVVLWTRAVPGTGQDRPVGVAWEVATDEAFEGLVRSGAAEAVKANDFTIKVDVRGLAPGQTYYYRFQATGSRSTVGMTRTLPEGSVESVRLAVVSCANYPAGYFNVYREIGRQSDLDAVVHLGDYIYEYSSESSSYGAGDAEALGRTFPENNNLELIELEDYRRRYAIYRADEDLQSLHARVPFIAVWDDHEVANDTWKEGAENHNDGEGDFAERKLSALKAYFEWMPIRPVIEGSDEAIFRTFRFGNLVDLHMLDTRIIGRDQQLDYMDYFTGEGLDAARFTADVGSPNRTLLGAEQLLWLQASLSYSSATWQVLGQQVLMGRMNLPAELLVAIATEQLEGLPENLAALAQLKVRALQGDQSLTDGELARINTVAPYNLDAWDGYQYEREVVLGTAKALDKNLVVLAGDTHNAWANNLKDRNGDQVGVEFATSSVTSPGLEEYLGIPNAMIPGAEQAIGLLVDDLDYLNVNQRGYMVVTFTPEEARADWYFVDTIKSRDYQVDAPRTSSRRVLPGQGNRTVENVAAG</sequence>